<dbReference type="PANTHER" id="PTHR42887">
    <property type="entry name" value="OS12G0638800 PROTEIN"/>
    <property type="match status" value="1"/>
</dbReference>
<sequence>MSKPFIAIVGAGPAGLMAAEAADARGAKVAVYDQMPSPARKFLMAGKSGLNITHTEEPQHFLERYRDARIADIVRDFGGADAVRGWMTGLGIAETVGSTGRVFPKMMKASPLLRAWLARLEGEGVEIWRKHRLTGWNGAKALTFETPDGVETVEADAVIFAAGGGSWRRLGSDGAWAEIFASAGIEVAPFRPSNVGLLVPWSEHMLERFEGAPVKNVRITAPNGEESRGEFVITKRGIESGGIYPVSRAVDEAGGDVSLLIDLVPDRNAQEIAERLSRQNPKQSLSNRLRKAVKIAGVKAALFREGVPREVLTDDAAIAAALKAVPLSVSGTVPLDEAISTRGGVPWEALNPHLMLKDAPGVYCAGEMIDWDAPTGGYLLTACLATGWLAGEGAAAQ</sequence>
<dbReference type="Gene3D" id="3.50.50.60">
    <property type="entry name" value="FAD/NAD(P)-binding domain"/>
    <property type="match status" value="1"/>
</dbReference>
<dbReference type="Pfam" id="PF22780">
    <property type="entry name" value="HI0933_like_1st"/>
    <property type="match status" value="1"/>
</dbReference>
<dbReference type="SUPFAM" id="SSF51905">
    <property type="entry name" value="FAD/NAD(P)-binding domain"/>
    <property type="match status" value="1"/>
</dbReference>
<dbReference type="InterPro" id="IPR022460">
    <property type="entry name" value="Flavoprotein_PP4765"/>
</dbReference>
<evidence type="ECO:0000313" key="7">
    <source>
        <dbReference type="Proteomes" id="UP001595607"/>
    </source>
</evidence>
<organism evidence="6 7">
    <name type="scientific">Parvularcula lutaonensis</name>
    <dbReference type="NCBI Taxonomy" id="491923"/>
    <lineage>
        <taxon>Bacteria</taxon>
        <taxon>Pseudomonadati</taxon>
        <taxon>Pseudomonadota</taxon>
        <taxon>Alphaproteobacteria</taxon>
        <taxon>Parvularculales</taxon>
        <taxon>Parvularculaceae</taxon>
        <taxon>Parvularcula</taxon>
    </lineage>
</organism>
<evidence type="ECO:0000256" key="3">
    <source>
        <dbReference type="ARBA" id="ARBA00022827"/>
    </source>
</evidence>
<dbReference type="Gene3D" id="2.40.30.10">
    <property type="entry name" value="Translation factors"/>
    <property type="match status" value="1"/>
</dbReference>
<dbReference type="InterPro" id="IPR055178">
    <property type="entry name" value="RsdA/BaiN/AoA(So)-like_dom"/>
</dbReference>
<dbReference type="PANTHER" id="PTHR42887:SF1">
    <property type="entry name" value="BLR3961 PROTEIN"/>
    <property type="match status" value="1"/>
</dbReference>
<dbReference type="InterPro" id="IPR004792">
    <property type="entry name" value="BaiN-like"/>
</dbReference>
<dbReference type="Gene3D" id="1.10.8.260">
    <property type="entry name" value="HI0933 insert domain-like"/>
    <property type="match status" value="1"/>
</dbReference>
<evidence type="ECO:0000259" key="4">
    <source>
        <dbReference type="Pfam" id="PF03486"/>
    </source>
</evidence>
<comment type="cofactor">
    <cofactor evidence="1">
        <name>FAD</name>
        <dbReference type="ChEBI" id="CHEBI:57692"/>
    </cofactor>
</comment>
<reference evidence="7" key="1">
    <citation type="journal article" date="2019" name="Int. J. Syst. Evol. Microbiol.">
        <title>The Global Catalogue of Microorganisms (GCM) 10K type strain sequencing project: providing services to taxonomists for standard genome sequencing and annotation.</title>
        <authorList>
            <consortium name="The Broad Institute Genomics Platform"/>
            <consortium name="The Broad Institute Genome Sequencing Center for Infectious Disease"/>
            <person name="Wu L."/>
            <person name="Ma J."/>
        </authorList>
    </citation>
    <scope>NUCLEOTIDE SEQUENCE [LARGE SCALE GENOMIC DNA]</scope>
    <source>
        <strain evidence="7">KCTC 22245</strain>
    </source>
</reference>
<feature type="domain" description="RsdA/BaiN/AoA(So)-like insert" evidence="5">
    <location>
        <begin position="191"/>
        <end position="340"/>
    </location>
</feature>
<name>A0ABV7ME43_9PROT</name>
<dbReference type="RefSeq" id="WP_229786217.1">
    <property type="nucleotide sequence ID" value="NZ_BMXU01000002.1"/>
</dbReference>
<dbReference type="Pfam" id="PF03486">
    <property type="entry name" value="HI0933_like"/>
    <property type="match status" value="1"/>
</dbReference>
<dbReference type="InterPro" id="IPR023166">
    <property type="entry name" value="BaiN-like_dom_sf"/>
</dbReference>
<proteinExistence type="predicted"/>
<keyword evidence="2" id="KW-0285">Flavoprotein</keyword>
<accession>A0ABV7ME43</accession>
<protein>
    <submittedName>
        <fullName evidence="6">TIGR03862 family flavoprotein</fullName>
    </submittedName>
</protein>
<dbReference type="Proteomes" id="UP001595607">
    <property type="component" value="Unassembled WGS sequence"/>
</dbReference>
<dbReference type="EMBL" id="JBHRVA010000003">
    <property type="protein sequence ID" value="MFC3303736.1"/>
    <property type="molecule type" value="Genomic_DNA"/>
</dbReference>
<evidence type="ECO:0000256" key="2">
    <source>
        <dbReference type="ARBA" id="ARBA00022630"/>
    </source>
</evidence>
<dbReference type="InterPro" id="IPR057661">
    <property type="entry name" value="RsdA/BaiN/AoA(So)_Rossmann"/>
</dbReference>
<dbReference type="SUPFAM" id="SSF160996">
    <property type="entry name" value="HI0933 insert domain-like"/>
    <property type="match status" value="1"/>
</dbReference>
<keyword evidence="3" id="KW-0274">FAD</keyword>
<evidence type="ECO:0000313" key="6">
    <source>
        <dbReference type="EMBL" id="MFC3303736.1"/>
    </source>
</evidence>
<keyword evidence="7" id="KW-1185">Reference proteome</keyword>
<comment type="caution">
    <text evidence="6">The sequence shown here is derived from an EMBL/GenBank/DDBJ whole genome shotgun (WGS) entry which is preliminary data.</text>
</comment>
<gene>
    <name evidence="6" type="ORF">ACFONP_13465</name>
</gene>
<dbReference type="NCBIfam" id="TIGR03862">
    <property type="entry name" value="flavo_PP4765"/>
    <property type="match status" value="1"/>
</dbReference>
<evidence type="ECO:0000259" key="5">
    <source>
        <dbReference type="Pfam" id="PF22780"/>
    </source>
</evidence>
<dbReference type="InterPro" id="IPR036188">
    <property type="entry name" value="FAD/NAD-bd_sf"/>
</dbReference>
<dbReference type="NCBIfam" id="TIGR00275">
    <property type="entry name" value="aminoacetone oxidase family FAD-binding enzyme"/>
    <property type="match status" value="1"/>
</dbReference>
<feature type="domain" description="RsdA/BaiN/AoA(So)-like Rossmann fold-like" evidence="4">
    <location>
        <begin position="6"/>
        <end position="392"/>
    </location>
</feature>
<evidence type="ECO:0000256" key="1">
    <source>
        <dbReference type="ARBA" id="ARBA00001974"/>
    </source>
</evidence>